<evidence type="ECO:0000256" key="3">
    <source>
        <dbReference type="ARBA" id="ARBA00004661"/>
    </source>
</evidence>
<dbReference type="EC" id="4.2.3.4" evidence="5"/>
<dbReference type="InterPro" id="IPR050071">
    <property type="entry name" value="Dehydroquinate_synthase"/>
</dbReference>
<evidence type="ECO:0000256" key="5">
    <source>
        <dbReference type="ARBA" id="ARBA00013031"/>
    </source>
</evidence>
<dbReference type="AlphaFoldDB" id="A0A7S2FHC5"/>
<keyword evidence="6" id="KW-0028">Amino-acid biosynthesis</keyword>
<keyword evidence="11" id="KW-0732">Signal</keyword>
<evidence type="ECO:0000259" key="12">
    <source>
        <dbReference type="Pfam" id="PF01761"/>
    </source>
</evidence>
<evidence type="ECO:0000256" key="11">
    <source>
        <dbReference type="SAM" id="SignalP"/>
    </source>
</evidence>
<keyword evidence="8" id="KW-0520">NAD</keyword>
<dbReference type="FunFam" id="3.40.50.1970:FF:000001">
    <property type="entry name" value="3-dehydroquinate synthase"/>
    <property type="match status" value="1"/>
</dbReference>
<dbReference type="GO" id="GO:0046872">
    <property type="term" value="F:metal ion binding"/>
    <property type="evidence" value="ECO:0007669"/>
    <property type="project" value="UniProtKB-KW"/>
</dbReference>
<feature type="domain" description="3-dehydroquinate synthase N-terminal" evidence="12">
    <location>
        <begin position="125"/>
        <end position="236"/>
    </location>
</feature>
<dbReference type="PANTHER" id="PTHR43622:SF7">
    <property type="entry name" value="3-DEHYDROQUINATE SYNTHASE, CHLOROPLASTIC"/>
    <property type="match status" value="1"/>
</dbReference>
<organism evidence="14">
    <name type="scientific">Octactis speculum</name>
    <dbReference type="NCBI Taxonomy" id="3111310"/>
    <lineage>
        <taxon>Eukaryota</taxon>
        <taxon>Sar</taxon>
        <taxon>Stramenopiles</taxon>
        <taxon>Ochrophyta</taxon>
        <taxon>Dictyochophyceae</taxon>
        <taxon>Dictyochales</taxon>
        <taxon>Dictyochaceae</taxon>
        <taxon>Octactis</taxon>
    </lineage>
</organism>
<evidence type="ECO:0000256" key="1">
    <source>
        <dbReference type="ARBA" id="ARBA00001393"/>
    </source>
</evidence>
<accession>A0A7S2FHC5</accession>
<dbReference type="CDD" id="cd08195">
    <property type="entry name" value="DHQS"/>
    <property type="match status" value="1"/>
</dbReference>
<dbReference type="InterPro" id="IPR016037">
    <property type="entry name" value="DHQ_synth_AroB"/>
</dbReference>
<dbReference type="GO" id="GO:0005737">
    <property type="term" value="C:cytoplasm"/>
    <property type="evidence" value="ECO:0007669"/>
    <property type="project" value="InterPro"/>
</dbReference>
<protein>
    <recommendedName>
        <fullName evidence="5">3-dehydroquinate synthase</fullName>
        <ecNumber evidence="5">4.2.3.4</ecNumber>
    </recommendedName>
</protein>
<gene>
    <name evidence="14" type="ORF">DSPE1174_LOCUS7258</name>
</gene>
<evidence type="ECO:0000256" key="8">
    <source>
        <dbReference type="ARBA" id="ARBA00023027"/>
    </source>
</evidence>
<dbReference type="PANTHER" id="PTHR43622">
    <property type="entry name" value="3-DEHYDROQUINATE SYNTHASE"/>
    <property type="match status" value="1"/>
</dbReference>
<evidence type="ECO:0000256" key="10">
    <source>
        <dbReference type="ARBA" id="ARBA00023239"/>
    </source>
</evidence>
<comment type="pathway">
    <text evidence="3">Metabolic intermediate biosynthesis; chorismate biosynthesis; chorismate from D-erythrose 4-phosphate and phosphoenolpyruvate: step 2/7.</text>
</comment>
<evidence type="ECO:0000256" key="2">
    <source>
        <dbReference type="ARBA" id="ARBA00001911"/>
    </source>
</evidence>
<evidence type="ECO:0000256" key="9">
    <source>
        <dbReference type="ARBA" id="ARBA00023141"/>
    </source>
</evidence>
<dbReference type="GO" id="GO:0003856">
    <property type="term" value="F:3-dehydroquinate synthase activity"/>
    <property type="evidence" value="ECO:0007669"/>
    <property type="project" value="UniProtKB-EC"/>
</dbReference>
<name>A0A7S2FHC5_9STRA</name>
<evidence type="ECO:0000313" key="14">
    <source>
        <dbReference type="EMBL" id="CAD9394308.1"/>
    </source>
</evidence>
<proteinExistence type="inferred from homology"/>
<feature type="signal peptide" evidence="11">
    <location>
        <begin position="1"/>
        <end position="20"/>
    </location>
</feature>
<dbReference type="InterPro" id="IPR056179">
    <property type="entry name" value="DHQS_C"/>
</dbReference>
<dbReference type="Gene3D" id="1.20.1090.10">
    <property type="entry name" value="Dehydroquinate synthase-like - alpha domain"/>
    <property type="match status" value="1"/>
</dbReference>
<dbReference type="GO" id="GO:0009073">
    <property type="term" value="P:aromatic amino acid family biosynthetic process"/>
    <property type="evidence" value="ECO:0007669"/>
    <property type="project" value="UniProtKB-KW"/>
</dbReference>
<dbReference type="InterPro" id="IPR030960">
    <property type="entry name" value="DHQS/DOIS_N"/>
</dbReference>
<keyword evidence="7" id="KW-0479">Metal-binding</keyword>
<keyword evidence="9" id="KW-0057">Aromatic amino acid biosynthesis</keyword>
<evidence type="ECO:0000259" key="13">
    <source>
        <dbReference type="Pfam" id="PF24621"/>
    </source>
</evidence>
<evidence type="ECO:0000256" key="6">
    <source>
        <dbReference type="ARBA" id="ARBA00022605"/>
    </source>
</evidence>
<evidence type="ECO:0000256" key="7">
    <source>
        <dbReference type="ARBA" id="ARBA00022723"/>
    </source>
</evidence>
<dbReference type="Gene3D" id="3.40.50.1970">
    <property type="match status" value="1"/>
</dbReference>
<comment type="catalytic activity">
    <reaction evidence="1">
        <text>7-phospho-2-dehydro-3-deoxy-D-arabino-heptonate = 3-dehydroquinate + phosphate</text>
        <dbReference type="Rhea" id="RHEA:21968"/>
        <dbReference type="ChEBI" id="CHEBI:32364"/>
        <dbReference type="ChEBI" id="CHEBI:43474"/>
        <dbReference type="ChEBI" id="CHEBI:58394"/>
        <dbReference type="EC" id="4.2.3.4"/>
    </reaction>
</comment>
<dbReference type="HAMAP" id="MF_00110">
    <property type="entry name" value="DHQ_synthase"/>
    <property type="match status" value="1"/>
</dbReference>
<comment type="cofactor">
    <cofactor evidence="2">
        <name>NAD(+)</name>
        <dbReference type="ChEBI" id="CHEBI:57540"/>
    </cofactor>
</comment>
<feature type="domain" description="3-dehydroquinate synthase C-terminal" evidence="13">
    <location>
        <begin position="239"/>
        <end position="385"/>
    </location>
</feature>
<evidence type="ECO:0000256" key="4">
    <source>
        <dbReference type="ARBA" id="ARBA00005412"/>
    </source>
</evidence>
<dbReference type="Pfam" id="PF24621">
    <property type="entry name" value="DHQS_C"/>
    <property type="match status" value="1"/>
</dbReference>
<reference evidence="14" key="1">
    <citation type="submission" date="2021-01" db="EMBL/GenBank/DDBJ databases">
        <authorList>
            <person name="Corre E."/>
            <person name="Pelletier E."/>
            <person name="Niang G."/>
            <person name="Scheremetjew M."/>
            <person name="Finn R."/>
            <person name="Kale V."/>
            <person name="Holt S."/>
            <person name="Cochrane G."/>
            <person name="Meng A."/>
            <person name="Brown T."/>
            <person name="Cohen L."/>
        </authorList>
    </citation>
    <scope>NUCLEOTIDE SEQUENCE</scope>
    <source>
        <strain evidence="14">CCMP1381</strain>
    </source>
</reference>
<dbReference type="NCBIfam" id="TIGR01357">
    <property type="entry name" value="aroB"/>
    <property type="match status" value="1"/>
</dbReference>
<feature type="chain" id="PRO_5031476443" description="3-dehydroquinate synthase" evidence="11">
    <location>
        <begin position="21"/>
        <end position="425"/>
    </location>
</feature>
<dbReference type="SUPFAM" id="SSF56796">
    <property type="entry name" value="Dehydroquinate synthase-like"/>
    <property type="match status" value="1"/>
</dbReference>
<dbReference type="GO" id="GO:0008652">
    <property type="term" value="P:amino acid biosynthetic process"/>
    <property type="evidence" value="ECO:0007669"/>
    <property type="project" value="UniProtKB-KW"/>
</dbReference>
<dbReference type="EMBL" id="HBGS01013719">
    <property type="protein sequence ID" value="CAD9394308.1"/>
    <property type="molecule type" value="Transcribed_RNA"/>
</dbReference>
<sequence>MKMHATFALLFIFFSSTSNAFVRNPACRNCASGKSFATRATTSETPTTVQLEEPSVVEVGLGDRSYPIYIGSGMYSDGRGEEILQRHVTGNKVLVVTNDLLAPIYLDRCVSLLKAGDSKLDVVTVVLRDGEAHKTLDELTKIYDRALETQMDRKCTFIALGGGVIGDMVGYAAASYQRGVNFIQIPTSVMAMVDSSVGGKTGVNHPLGKNMIGAFHQPQCVMIDIDILGTLPDRELCSGFSEVIKYGLIRDTQLFEWLEENMEKLVSRDAAALSHMVEQSCLNKAEIVAADEREAGVRATLNLGHTFGHPIESGLGYGEWLHGEAVAVGTVMATRMSRKLNWIDDDVVKRSLELFKRANLPVGLPEGCKLTSEDFRGYMALDKKVANGVLRLILLRGPVGSCTFTGDYDMDALDATLAEFTGENI</sequence>
<dbReference type="Pfam" id="PF01761">
    <property type="entry name" value="DHQ_synthase"/>
    <property type="match status" value="1"/>
</dbReference>
<comment type="similarity">
    <text evidence="4">Belongs to the sugar phosphate cyclases superfamily. Dehydroquinate synthase family.</text>
</comment>
<keyword evidence="10" id="KW-0456">Lyase</keyword>